<comment type="caution">
    <text evidence="2">The sequence shown here is derived from an EMBL/GenBank/DDBJ whole genome shotgun (WGS) entry which is preliminary data.</text>
</comment>
<dbReference type="RefSeq" id="WP_204132916.1">
    <property type="nucleotide sequence ID" value="NZ_JAFDVD010000026.1"/>
</dbReference>
<reference evidence="2" key="1">
    <citation type="submission" date="2021-02" db="EMBL/GenBank/DDBJ databases">
        <title>Phycicoccus sp. MQZ13P-5T, whole genome shotgun sequence.</title>
        <authorList>
            <person name="Tuo L."/>
        </authorList>
    </citation>
    <scope>NUCLEOTIDE SEQUENCE</scope>
    <source>
        <strain evidence="2">MQZ13P-5</strain>
    </source>
</reference>
<accession>A0ABS2CRI9</accession>
<feature type="compositionally biased region" description="Gly residues" evidence="1">
    <location>
        <begin position="28"/>
        <end position="45"/>
    </location>
</feature>
<feature type="region of interest" description="Disordered" evidence="1">
    <location>
        <begin position="1"/>
        <end position="59"/>
    </location>
</feature>
<dbReference type="EMBL" id="JAFDVD010000026">
    <property type="protein sequence ID" value="MBM6402450.1"/>
    <property type="molecule type" value="Genomic_DNA"/>
</dbReference>
<sequence>MTAEGWHDEVGSVAEEAGRLLESLRRGQGAGDGPPAGGRDTGGAGPREERTEPGGFSCDDPVCQWCPVCRTSAFVRQLSPETLSGLAELAGFAASVLGDLAASRARQDRPREDDDA</sequence>
<evidence type="ECO:0000313" key="2">
    <source>
        <dbReference type="EMBL" id="MBM6402450.1"/>
    </source>
</evidence>
<name>A0ABS2CRI9_9MICO</name>
<evidence type="ECO:0000313" key="3">
    <source>
        <dbReference type="Proteomes" id="UP001430172"/>
    </source>
</evidence>
<evidence type="ECO:0000256" key="1">
    <source>
        <dbReference type="SAM" id="MobiDB-lite"/>
    </source>
</evidence>
<feature type="compositionally biased region" description="Basic and acidic residues" evidence="1">
    <location>
        <begin position="1"/>
        <end position="25"/>
    </location>
</feature>
<gene>
    <name evidence="2" type="ORF">JQN70_18805</name>
</gene>
<keyword evidence="3" id="KW-1185">Reference proteome</keyword>
<proteinExistence type="predicted"/>
<organism evidence="2 3">
    <name type="scientific">Phycicoccus sonneratiae</name>
    <dbReference type="NCBI Taxonomy" id="2807628"/>
    <lineage>
        <taxon>Bacteria</taxon>
        <taxon>Bacillati</taxon>
        <taxon>Actinomycetota</taxon>
        <taxon>Actinomycetes</taxon>
        <taxon>Micrococcales</taxon>
        <taxon>Intrasporangiaceae</taxon>
        <taxon>Phycicoccus</taxon>
    </lineage>
</organism>
<protein>
    <submittedName>
        <fullName evidence="2">Uncharacterized protein</fullName>
    </submittedName>
</protein>
<dbReference type="Proteomes" id="UP001430172">
    <property type="component" value="Unassembled WGS sequence"/>
</dbReference>